<name>A0ABV6EUN6_9BRAD</name>
<dbReference type="PANTHER" id="PTHR30153:SF2">
    <property type="entry name" value="REPLICATIVE DNA HELICASE"/>
    <property type="match status" value="1"/>
</dbReference>
<keyword evidence="2" id="KW-0067">ATP-binding</keyword>
<sequence length="236" mass="25811">MRLSAPLYRLKREAKLLSRDQHIPLHAALDRVAAQQGFARWSLLASSHARGRAARLFAQVQPGDLVLIGARPGQGKTLLSVELAVEAMKAGQRAAFFTLEYTEAEVEDRFKALGADPAGFAGLLDLDTSETICADHIVARLATAPRGTLAVIDYLQLLDRRRDTPDLATQVGTLRAFARARGLVFVVISQIHRSFDPKAKSCPDLADVRLINDLDLKLFTKACFLHAGEIKFAAVN</sequence>
<dbReference type="InterPro" id="IPR007694">
    <property type="entry name" value="DNA_helicase_DnaB-like_C"/>
</dbReference>
<keyword evidence="2" id="KW-0347">Helicase</keyword>
<evidence type="ECO:0000259" key="1">
    <source>
        <dbReference type="Pfam" id="PF03796"/>
    </source>
</evidence>
<dbReference type="EMBL" id="JBHLWM010000005">
    <property type="protein sequence ID" value="MFC0241925.1"/>
    <property type="molecule type" value="Genomic_DNA"/>
</dbReference>
<protein>
    <submittedName>
        <fullName evidence="2">DNA helicase</fullName>
    </submittedName>
</protein>
<keyword evidence="2" id="KW-0378">Hydrolase</keyword>
<dbReference type="GO" id="GO:0004386">
    <property type="term" value="F:helicase activity"/>
    <property type="evidence" value="ECO:0007669"/>
    <property type="project" value="UniProtKB-KW"/>
</dbReference>
<evidence type="ECO:0000313" key="3">
    <source>
        <dbReference type="Proteomes" id="UP001589775"/>
    </source>
</evidence>
<keyword evidence="2" id="KW-0547">Nucleotide-binding</keyword>
<dbReference type="InterPro" id="IPR027417">
    <property type="entry name" value="P-loop_NTPase"/>
</dbReference>
<gene>
    <name evidence="2" type="ORF">ACFFJ6_15655</name>
</gene>
<dbReference type="Gene3D" id="3.40.50.300">
    <property type="entry name" value="P-loop containing nucleotide triphosphate hydrolases"/>
    <property type="match status" value="1"/>
</dbReference>
<dbReference type="PANTHER" id="PTHR30153">
    <property type="entry name" value="REPLICATIVE DNA HELICASE DNAB"/>
    <property type="match status" value="1"/>
</dbReference>
<proteinExistence type="predicted"/>
<comment type="caution">
    <text evidence="2">The sequence shown here is derived from an EMBL/GenBank/DDBJ whole genome shotgun (WGS) entry which is preliminary data.</text>
</comment>
<organism evidence="2 3">
    <name type="scientific">Rhodopseudomonas telluris</name>
    <dbReference type="NCBI Taxonomy" id="644215"/>
    <lineage>
        <taxon>Bacteria</taxon>
        <taxon>Pseudomonadati</taxon>
        <taxon>Pseudomonadota</taxon>
        <taxon>Alphaproteobacteria</taxon>
        <taxon>Hyphomicrobiales</taxon>
        <taxon>Nitrobacteraceae</taxon>
        <taxon>Rhodopseudomonas</taxon>
    </lineage>
</organism>
<dbReference type="RefSeq" id="WP_378389288.1">
    <property type="nucleotide sequence ID" value="NZ_JBHLWM010000005.1"/>
</dbReference>
<dbReference type="Pfam" id="PF03796">
    <property type="entry name" value="DnaB_C"/>
    <property type="match status" value="1"/>
</dbReference>
<accession>A0ABV6EUN6</accession>
<dbReference type="NCBIfam" id="NF004629">
    <property type="entry name" value="PRK05973.1"/>
    <property type="match status" value="1"/>
</dbReference>
<feature type="domain" description="SF4 helicase" evidence="1">
    <location>
        <begin position="59"/>
        <end position="110"/>
    </location>
</feature>
<dbReference type="SUPFAM" id="SSF52540">
    <property type="entry name" value="P-loop containing nucleoside triphosphate hydrolases"/>
    <property type="match status" value="1"/>
</dbReference>
<dbReference type="Proteomes" id="UP001589775">
    <property type="component" value="Unassembled WGS sequence"/>
</dbReference>
<evidence type="ECO:0000313" key="2">
    <source>
        <dbReference type="EMBL" id="MFC0241925.1"/>
    </source>
</evidence>
<reference evidence="2 3" key="1">
    <citation type="submission" date="2024-09" db="EMBL/GenBank/DDBJ databases">
        <authorList>
            <person name="Sun Q."/>
            <person name="Mori K."/>
        </authorList>
    </citation>
    <scope>NUCLEOTIDE SEQUENCE [LARGE SCALE GENOMIC DNA]</scope>
    <source>
        <strain evidence="2 3">KCTC 23279</strain>
    </source>
</reference>
<keyword evidence="3" id="KW-1185">Reference proteome</keyword>